<evidence type="ECO:0000313" key="3">
    <source>
        <dbReference type="EMBL" id="KAJ9659449.1"/>
    </source>
</evidence>
<dbReference type="EMBL" id="JAPDRL010000075">
    <property type="protein sequence ID" value="KAJ9659449.1"/>
    <property type="molecule type" value="Genomic_DNA"/>
</dbReference>
<feature type="region of interest" description="Disordered" evidence="2">
    <location>
        <begin position="291"/>
        <end position="452"/>
    </location>
</feature>
<keyword evidence="4" id="KW-1185">Reference proteome</keyword>
<sequence length="819" mass="90194">MEDTLQETEPLGEQRIKIKIQRATKADLDGLRDDGDGSTAADDAYERCPRLYLLDTYDETRQFPAGLDSLTVEVDIALRTERIETVIHQTYEGGEMKVATLPTELASQDDEDLPLKWTLREVVMQKSDADALQFALDSATWNANNSPLGQWIQALRTLLDCATVLEIKELLAMLLQYGQLERALALAHTIAKLAWEMKAEGHGIAAGDANQQEALSESPPMRHFWMFVLASELLDADWHPSRQLEQKIHALDWCTPMEKQRQQEEEHREELRLKEELADRHAKELIAAQEKENAAVKENSKSRKKIKKKAKKAAGKKKAADEGTNAATTPAPSVLEEAEEAPPTRSPSPSGKSWTIVEKSKRRPLPASRPPPLSRGSSLTTPLPAPPRLSSPVEASNQHPPVALVANPLPTEIPSPAEDVAPRGDCILVEGPVPQPPPVPSAPSPPPEDSPGVLRLRFGSLECSCARRQPRLASASGKPQLPIGDLPPRSSPASVELLPLLEASIVKAPRETGEHAASDGEPPWQTDSRSVLPYSASNRARTSSMPDLYNSPFSGAVSEPATPAASITSRLTREDLGTGYDLASIMPELLAAEPQASVQGGHVYTQVYAAQAVGLMLNKDLWDGRAELTRIIRTHLQLRDRQWTVDVKNAFDKTIDDLQSRHIAIRLACRLKDLLDAFRTIIGRHGQFLDHIEATSYQVGLAYIQRRPTTITADDQHTSPWQSLLDHQWQLTVSSAKARKTRDHCWRQIVNSIQMASRHGLALSVTADPPQATPANRSSPYAPTQRICLPSIKSCTHRCRQSPLLTMVPQTAPQRPACP</sequence>
<reference evidence="3" key="1">
    <citation type="submission" date="2022-10" db="EMBL/GenBank/DDBJ databases">
        <title>Culturing micro-colonial fungi from biological soil crusts in the Mojave desert and describing Neophaeococcomyces mojavensis, and introducing the new genera and species Taxawa tesnikishii.</title>
        <authorList>
            <person name="Kurbessoian T."/>
            <person name="Stajich J.E."/>
        </authorList>
    </citation>
    <scope>NUCLEOTIDE SEQUENCE</scope>
    <source>
        <strain evidence="3">TK_1</strain>
    </source>
</reference>
<organism evidence="3 4">
    <name type="scientific">Coniosporium apollinis</name>
    <dbReference type="NCBI Taxonomy" id="61459"/>
    <lineage>
        <taxon>Eukaryota</taxon>
        <taxon>Fungi</taxon>
        <taxon>Dikarya</taxon>
        <taxon>Ascomycota</taxon>
        <taxon>Pezizomycotina</taxon>
        <taxon>Dothideomycetes</taxon>
        <taxon>Dothideomycetes incertae sedis</taxon>
        <taxon>Coniosporium</taxon>
    </lineage>
</organism>
<dbReference type="Proteomes" id="UP001172684">
    <property type="component" value="Unassembled WGS sequence"/>
</dbReference>
<feature type="compositionally biased region" description="Basic residues" evidence="2">
    <location>
        <begin position="302"/>
        <end position="317"/>
    </location>
</feature>
<evidence type="ECO:0000256" key="2">
    <source>
        <dbReference type="SAM" id="MobiDB-lite"/>
    </source>
</evidence>
<feature type="compositionally biased region" description="Basic and acidic residues" evidence="2">
    <location>
        <begin position="291"/>
        <end position="301"/>
    </location>
</feature>
<evidence type="ECO:0000256" key="1">
    <source>
        <dbReference type="SAM" id="Coils"/>
    </source>
</evidence>
<comment type="caution">
    <text evidence="3">The sequence shown here is derived from an EMBL/GenBank/DDBJ whole genome shotgun (WGS) entry which is preliminary data.</text>
</comment>
<proteinExistence type="predicted"/>
<evidence type="ECO:0000313" key="4">
    <source>
        <dbReference type="Proteomes" id="UP001172684"/>
    </source>
</evidence>
<keyword evidence="1" id="KW-0175">Coiled coil</keyword>
<feature type="region of interest" description="Disordered" evidence="2">
    <location>
        <begin position="510"/>
        <end position="530"/>
    </location>
</feature>
<gene>
    <name evidence="3" type="ORF">H2201_007340</name>
</gene>
<feature type="coiled-coil region" evidence="1">
    <location>
        <begin position="257"/>
        <end position="284"/>
    </location>
</feature>
<feature type="compositionally biased region" description="Pro residues" evidence="2">
    <location>
        <begin position="433"/>
        <end position="449"/>
    </location>
</feature>
<feature type="region of interest" description="Disordered" evidence="2">
    <location>
        <begin position="470"/>
        <end position="490"/>
    </location>
</feature>
<protein>
    <submittedName>
        <fullName evidence="3">Uncharacterized protein</fullName>
    </submittedName>
</protein>
<accession>A0ABQ9NLV8</accession>
<name>A0ABQ9NLV8_9PEZI</name>